<evidence type="ECO:0008006" key="4">
    <source>
        <dbReference type="Google" id="ProtNLM"/>
    </source>
</evidence>
<proteinExistence type="predicted"/>
<feature type="region of interest" description="Disordered" evidence="1">
    <location>
        <begin position="264"/>
        <end position="284"/>
    </location>
</feature>
<evidence type="ECO:0000313" key="2">
    <source>
        <dbReference type="EMBL" id="SFW40002.1"/>
    </source>
</evidence>
<dbReference type="InterPro" id="IPR011990">
    <property type="entry name" value="TPR-like_helical_dom_sf"/>
</dbReference>
<reference evidence="3" key="1">
    <citation type="submission" date="2016-11" db="EMBL/GenBank/DDBJ databases">
        <authorList>
            <person name="Jaros S."/>
            <person name="Januszkiewicz K."/>
            <person name="Wedrychowicz H."/>
        </authorList>
    </citation>
    <scope>NUCLEOTIDE SEQUENCE [LARGE SCALE GENOMIC DNA]</scope>
    <source>
        <strain evidence="3">DSM 7057</strain>
    </source>
</reference>
<accession>A0AA94HS64</accession>
<dbReference type="EMBL" id="FPIW01000015">
    <property type="protein sequence ID" value="SFW40002.1"/>
    <property type="molecule type" value="Genomic_DNA"/>
</dbReference>
<feature type="compositionally biased region" description="Low complexity" evidence="1">
    <location>
        <begin position="542"/>
        <end position="551"/>
    </location>
</feature>
<sequence length="570" mass="58800">MLPPALVAGGLVLARPVKAEGAEALPAHSPASGGALAVTAGAGGAAGENPVEEGALSAPLVLVSPIERSETVVVRPPLSHASGLVLAGGRARLRALRAAAEALPNRRDIRMGAVRAEERLALAAHLYRAVNTPKAVGTPHSAGNGLARAEVSLEVRPAAAAGMSHILHSFDLMQMRLQLLRESAALLQLMNSRLLPETRQGAAGPANPDSSGGPAMSASPDGSDWSVFGRSTFRAPVSLPDVGGHGEQRGNAHKNALDELFSGRAGTGMGARRPPPAVAVSPGRTEAKPDFTGGVSGAALVPASAVAEGAAAATAAGERDAQPVPSGSVALANTVPKAAPPLQTPPALSDEVWAQSHWSLAARRLQAMFDVQDMLVDADPDGWLVQAGDLPLLEQAALLVPDSPSVWLLLAEAQMRHDLPLQSVTSCDAALDLDSGLSRARYIRALGHLRLQQLALAEADLTVSLARRHGIEPQGEDRARRLRARGAVRMQRQDTAGMCEDFSAACALGDCEGLVLVRAQGQCLPPAVVKLREAASSSANGEEPPAAAQEMPPVPQKTDTPLPGGIEKRK</sequence>
<dbReference type="Gene3D" id="1.25.40.10">
    <property type="entry name" value="Tetratricopeptide repeat domain"/>
    <property type="match status" value="1"/>
</dbReference>
<dbReference type="SUPFAM" id="SSF48452">
    <property type="entry name" value="TPR-like"/>
    <property type="match status" value="1"/>
</dbReference>
<feature type="region of interest" description="Disordered" evidence="1">
    <location>
        <begin position="199"/>
        <end position="227"/>
    </location>
</feature>
<feature type="region of interest" description="Disordered" evidence="1">
    <location>
        <begin position="533"/>
        <end position="570"/>
    </location>
</feature>
<gene>
    <name evidence="2" type="ORF">SAMN02910291_01144</name>
</gene>
<name>A0AA94HS64_DESDE</name>
<dbReference type="Proteomes" id="UP000182680">
    <property type="component" value="Unassembled WGS sequence"/>
</dbReference>
<comment type="caution">
    <text evidence="2">The sequence shown here is derived from an EMBL/GenBank/DDBJ whole genome shotgun (WGS) entry which is preliminary data.</text>
</comment>
<evidence type="ECO:0000313" key="3">
    <source>
        <dbReference type="Proteomes" id="UP000182680"/>
    </source>
</evidence>
<protein>
    <recommendedName>
        <fullName evidence="4">Tetratricopeptide repeat protein</fullName>
    </recommendedName>
</protein>
<organism evidence="2 3">
    <name type="scientific">Desulfovibrio desulfuricans</name>
    <dbReference type="NCBI Taxonomy" id="876"/>
    <lineage>
        <taxon>Bacteria</taxon>
        <taxon>Pseudomonadati</taxon>
        <taxon>Thermodesulfobacteriota</taxon>
        <taxon>Desulfovibrionia</taxon>
        <taxon>Desulfovibrionales</taxon>
        <taxon>Desulfovibrionaceae</taxon>
        <taxon>Desulfovibrio</taxon>
    </lineage>
</organism>
<dbReference type="AlphaFoldDB" id="A0AA94HS64"/>
<dbReference type="RefSeq" id="WP_143142584.1">
    <property type="nucleotide sequence ID" value="NZ_FPIW01000015.1"/>
</dbReference>
<evidence type="ECO:0000256" key="1">
    <source>
        <dbReference type="SAM" id="MobiDB-lite"/>
    </source>
</evidence>